<evidence type="ECO:0000256" key="1">
    <source>
        <dbReference type="ARBA" id="ARBA00022741"/>
    </source>
</evidence>
<reference evidence="7" key="1">
    <citation type="submission" date="2023-03" db="EMBL/GenBank/DDBJ databases">
        <authorList>
            <person name="Steffen K."/>
            <person name="Cardenas P."/>
        </authorList>
    </citation>
    <scope>NUCLEOTIDE SEQUENCE</scope>
</reference>
<evidence type="ECO:0000256" key="2">
    <source>
        <dbReference type="ARBA" id="ARBA00022801"/>
    </source>
</evidence>
<dbReference type="GO" id="GO:0000166">
    <property type="term" value="F:nucleotide binding"/>
    <property type="evidence" value="ECO:0007669"/>
    <property type="project" value="UniProtKB-KW"/>
</dbReference>
<dbReference type="SUPFAM" id="SSF90002">
    <property type="entry name" value="Hypothetical protein YjiA, C-terminal domain"/>
    <property type="match status" value="1"/>
</dbReference>
<dbReference type="EMBL" id="CASHTH010002000">
    <property type="protein sequence ID" value="CAI8023154.1"/>
    <property type="molecule type" value="Genomic_DNA"/>
</dbReference>
<dbReference type="PANTHER" id="PTHR13748:SF59">
    <property type="entry name" value="COBW C-TERMINAL DOMAIN-CONTAINING PROTEIN"/>
    <property type="match status" value="1"/>
</dbReference>
<dbReference type="AlphaFoldDB" id="A0AA35WJZ1"/>
<keyword evidence="1" id="KW-0547">Nucleotide-binding</keyword>
<name>A0AA35WJZ1_GEOBA</name>
<evidence type="ECO:0000259" key="6">
    <source>
        <dbReference type="SMART" id="SM00833"/>
    </source>
</evidence>
<dbReference type="CDD" id="cd03112">
    <property type="entry name" value="CobW-like"/>
    <property type="match status" value="1"/>
</dbReference>
<dbReference type="SMART" id="SM00833">
    <property type="entry name" value="CobW_C"/>
    <property type="match status" value="1"/>
</dbReference>
<evidence type="ECO:0000313" key="8">
    <source>
        <dbReference type="Proteomes" id="UP001174909"/>
    </source>
</evidence>
<dbReference type="Gene3D" id="3.40.50.300">
    <property type="entry name" value="P-loop containing nucleotide triphosphate hydrolases"/>
    <property type="match status" value="1"/>
</dbReference>
<dbReference type="InterPro" id="IPR011629">
    <property type="entry name" value="CobW-like_C"/>
</dbReference>
<comment type="catalytic activity">
    <reaction evidence="5">
        <text>GTP + H2O = GDP + phosphate + H(+)</text>
        <dbReference type="Rhea" id="RHEA:19669"/>
        <dbReference type="ChEBI" id="CHEBI:15377"/>
        <dbReference type="ChEBI" id="CHEBI:15378"/>
        <dbReference type="ChEBI" id="CHEBI:37565"/>
        <dbReference type="ChEBI" id="CHEBI:43474"/>
        <dbReference type="ChEBI" id="CHEBI:58189"/>
    </reaction>
    <physiologicalReaction direction="left-to-right" evidence="5">
        <dbReference type="Rhea" id="RHEA:19670"/>
    </physiologicalReaction>
</comment>
<accession>A0AA35WJZ1</accession>
<evidence type="ECO:0000256" key="4">
    <source>
        <dbReference type="ARBA" id="ARBA00034320"/>
    </source>
</evidence>
<comment type="caution">
    <text evidence="7">The sequence shown here is derived from an EMBL/GenBank/DDBJ whole genome shotgun (WGS) entry which is preliminary data.</text>
</comment>
<evidence type="ECO:0000256" key="5">
    <source>
        <dbReference type="ARBA" id="ARBA00049117"/>
    </source>
</evidence>
<dbReference type="Pfam" id="PF07683">
    <property type="entry name" value="CobW_C"/>
    <property type="match status" value="1"/>
</dbReference>
<feature type="domain" description="CobW C-terminal" evidence="6">
    <location>
        <begin position="282"/>
        <end position="377"/>
    </location>
</feature>
<dbReference type="PANTHER" id="PTHR13748">
    <property type="entry name" value="COBW-RELATED"/>
    <property type="match status" value="1"/>
</dbReference>
<dbReference type="InterPro" id="IPR027417">
    <property type="entry name" value="P-loop_NTPase"/>
</dbReference>
<proteinExistence type="inferred from homology"/>
<gene>
    <name evidence="7" type="ORF">GBAR_LOCUS13566</name>
</gene>
<keyword evidence="8" id="KW-1185">Reference proteome</keyword>
<comment type="similarity">
    <text evidence="4">Belongs to the SIMIBI class G3E GTPase family. ZNG1 subfamily.</text>
</comment>
<protein>
    <submittedName>
        <fullName evidence="7">Metal chaperone YciC</fullName>
    </submittedName>
</protein>
<dbReference type="Proteomes" id="UP001174909">
    <property type="component" value="Unassembled WGS sequence"/>
</dbReference>
<organism evidence="7 8">
    <name type="scientific">Geodia barretti</name>
    <name type="common">Barrett's horny sponge</name>
    <dbReference type="NCBI Taxonomy" id="519541"/>
    <lineage>
        <taxon>Eukaryota</taxon>
        <taxon>Metazoa</taxon>
        <taxon>Porifera</taxon>
        <taxon>Demospongiae</taxon>
        <taxon>Heteroscleromorpha</taxon>
        <taxon>Tetractinellida</taxon>
        <taxon>Astrophorina</taxon>
        <taxon>Geodiidae</taxon>
        <taxon>Geodia</taxon>
    </lineage>
</organism>
<dbReference type="InterPro" id="IPR051316">
    <property type="entry name" value="Zinc-reg_GTPase_activator"/>
</dbReference>
<sequence length="516" mass="57073">MEDSQVNLFVHRENQLWAQKKRQLPVTLVTGFLGAGKTTLLNNVLSNKHNLRIAAAVNDFAERNIDAQIIKKNRDHGDVVELTNGCLCCSISSELKTAVWNLLQQADIGKIDYLMIETSGVTDPLATIATLEQEYGKMYRIRLDAVITVVDTDALVAGMDSGCEGESKLRSAAADSQLQCADVVLLNKKDLVSEQQLSRAQDFISKLVPGAQVYSCKKCAVPLHYLMEVQEATSSRQVVSHEVVEAAYTISQIGGSMNQERQRRLKEKGIAASFTHIEQDEFSSFVFESQRPFRLGDFEAFLGKKFPRGVTRIKGTVWFQENRSCLYSFHMSGRQRYELTPCASAGESLVGAFSIQLVVIGRSIEPSEIQTTLENAVVPQPYSGEPYLSPVPVEAVIESARSLVEADSRFDLVACETLYIDFRLTGCIEYGITVQEAESVHGINMGKMNLDLATRVNGSRLPVCVIPVLLPTGLQVCRYAAHVDAPFDTLWNVVTEIAGKLIVDYYRAVAYCKCGM</sequence>
<dbReference type="InterPro" id="IPR036627">
    <property type="entry name" value="CobW-likC_sf"/>
</dbReference>
<dbReference type="SUPFAM" id="SSF52540">
    <property type="entry name" value="P-loop containing nucleoside triphosphate hydrolases"/>
    <property type="match status" value="1"/>
</dbReference>
<keyword evidence="2" id="KW-0378">Hydrolase</keyword>
<dbReference type="GO" id="GO:0016787">
    <property type="term" value="F:hydrolase activity"/>
    <property type="evidence" value="ECO:0007669"/>
    <property type="project" value="UniProtKB-KW"/>
</dbReference>
<dbReference type="Pfam" id="PF02492">
    <property type="entry name" value="cobW"/>
    <property type="match status" value="1"/>
</dbReference>
<dbReference type="InterPro" id="IPR003495">
    <property type="entry name" value="CobW/HypB/UreG_nucleotide-bd"/>
</dbReference>
<evidence type="ECO:0000256" key="3">
    <source>
        <dbReference type="ARBA" id="ARBA00023186"/>
    </source>
</evidence>
<keyword evidence="3" id="KW-0143">Chaperone</keyword>
<evidence type="ECO:0000313" key="7">
    <source>
        <dbReference type="EMBL" id="CAI8023154.1"/>
    </source>
</evidence>
<dbReference type="Gene3D" id="3.30.1220.10">
    <property type="entry name" value="CobW-like, C-terminal domain"/>
    <property type="match status" value="1"/>
</dbReference>